<keyword evidence="2" id="KW-1185">Reference proteome</keyword>
<evidence type="ECO:0000313" key="1">
    <source>
        <dbReference type="EMBL" id="MBF4377149.1"/>
    </source>
</evidence>
<name>A0ABR9ZFA6_VIBAN</name>
<protein>
    <submittedName>
        <fullName evidence="1">Uncharacterized protein</fullName>
    </submittedName>
</protein>
<dbReference type="EMBL" id="RDPI01001453">
    <property type="protein sequence ID" value="MBF4377149.1"/>
    <property type="molecule type" value="Genomic_DNA"/>
</dbReference>
<comment type="caution">
    <text evidence="1">The sequence shown here is derived from an EMBL/GenBank/DDBJ whole genome shotgun (WGS) entry which is preliminary data.</text>
</comment>
<proteinExistence type="predicted"/>
<sequence length="107" mass="12209">NIAFHHLTTAIDKESTGKRAGIVLDCQSSILFMALAVEATINFVGHRVVDNWNERKPYHKKLKKICLIAELQLEQDSNIEHAFSNLHLKSVRDSMAQRGTLQKLERK</sequence>
<feature type="non-terminal residue" evidence="1">
    <location>
        <position position="1"/>
    </location>
</feature>
<reference evidence="1 2" key="1">
    <citation type="journal article" date="2021" name="PeerJ">
        <title>Analysis of 44 Vibrio anguillarum genomes reveals high genetic diversity.</title>
        <authorList>
            <person name="Hansen M.J."/>
            <person name="Dalsgaard I."/>
        </authorList>
    </citation>
    <scope>NUCLEOTIDE SEQUENCE [LARGE SCALE GENOMIC DNA]</scope>
    <source>
        <strain evidence="1 2">040915-1/1B</strain>
    </source>
</reference>
<gene>
    <name evidence="1" type="ORF">EAY46_29680</name>
</gene>
<dbReference type="Proteomes" id="UP000726136">
    <property type="component" value="Unassembled WGS sequence"/>
</dbReference>
<evidence type="ECO:0000313" key="2">
    <source>
        <dbReference type="Proteomes" id="UP000726136"/>
    </source>
</evidence>
<accession>A0ABR9ZFA6</accession>
<organism evidence="1 2">
    <name type="scientific">Vibrio anguillarum</name>
    <name type="common">Listonella anguillarum</name>
    <dbReference type="NCBI Taxonomy" id="55601"/>
    <lineage>
        <taxon>Bacteria</taxon>
        <taxon>Pseudomonadati</taxon>
        <taxon>Pseudomonadota</taxon>
        <taxon>Gammaproteobacteria</taxon>
        <taxon>Vibrionales</taxon>
        <taxon>Vibrionaceae</taxon>
        <taxon>Vibrio</taxon>
    </lineage>
</organism>